<proteinExistence type="predicted"/>
<dbReference type="PANTHER" id="PTHR12169">
    <property type="entry name" value="ATPASE N2B"/>
    <property type="match status" value="1"/>
</dbReference>
<protein>
    <submittedName>
        <fullName evidence="3">ATPase component BioM of energizing module of biotin ECF transporter</fullName>
    </submittedName>
</protein>
<accession>A0A160TTP8</accession>
<dbReference type="GO" id="GO:0005737">
    <property type="term" value="C:cytoplasm"/>
    <property type="evidence" value="ECO:0007669"/>
    <property type="project" value="TreeGrafter"/>
</dbReference>
<dbReference type="GO" id="GO:0016887">
    <property type="term" value="F:ATP hydrolysis activity"/>
    <property type="evidence" value="ECO:0007669"/>
    <property type="project" value="InterPro"/>
</dbReference>
<dbReference type="Pfam" id="PF03969">
    <property type="entry name" value="AFG1_ATPase"/>
    <property type="match status" value="1"/>
</dbReference>
<dbReference type="SUPFAM" id="SSF52540">
    <property type="entry name" value="P-loop containing nucleoside triphosphate hydrolases"/>
    <property type="match status" value="1"/>
</dbReference>
<dbReference type="GO" id="GO:0005524">
    <property type="term" value="F:ATP binding"/>
    <property type="evidence" value="ECO:0007669"/>
    <property type="project" value="UniProtKB-KW"/>
</dbReference>
<keyword evidence="1" id="KW-0547">Nucleotide-binding</keyword>
<sequence>MLDAKRYLPDEHQETALVHFDRLAHELAVSDFLSTDGLLALIQRRLRFKVRKSPAGIYLWGSVGRGKTMMTDVFFDTVPGKRKRRVHFHRFMLELHQRLKLAQRQRDPLMQVSREIGQDVALLCLDEFFVSDIGDAMVLSQLLHGLANNGVTLVFTSNTKPDQLYKDGFQRDRFLPAIGLIEERTVVVHLDGNTDYRLELLDRSDVYLTPDDAAAQSQMQSLFTHMVSTIPATAGSITVNDRRIRTRTHGEGVIWFEFSALCEGPRSKADYAELSRSYHTILISGIPQLNDSQDGIVRRFIELIDELYDRRVKVIVSADSCPEDLYSGKRLSAPFNRTISRLNAFQSGAYLSLSHRP</sequence>
<reference evidence="3" key="1">
    <citation type="submission" date="2015-10" db="EMBL/GenBank/DDBJ databases">
        <authorList>
            <person name="Gilbert D.G."/>
        </authorList>
    </citation>
    <scope>NUCLEOTIDE SEQUENCE</scope>
</reference>
<name>A0A160TTP8_9ZZZZ</name>
<dbReference type="EMBL" id="CZRL01000036">
    <property type="protein sequence ID" value="CUS50718.1"/>
    <property type="molecule type" value="Genomic_DNA"/>
</dbReference>
<dbReference type="PANTHER" id="PTHR12169:SF6">
    <property type="entry name" value="AFG1-LIKE ATPASE"/>
    <property type="match status" value="1"/>
</dbReference>
<organism evidence="3">
    <name type="scientific">hydrothermal vent metagenome</name>
    <dbReference type="NCBI Taxonomy" id="652676"/>
    <lineage>
        <taxon>unclassified sequences</taxon>
        <taxon>metagenomes</taxon>
        <taxon>ecological metagenomes</taxon>
    </lineage>
</organism>
<dbReference type="NCBIfam" id="NF040713">
    <property type="entry name" value="ZapE"/>
    <property type="match status" value="1"/>
</dbReference>
<dbReference type="Gene3D" id="3.40.50.300">
    <property type="entry name" value="P-loop containing nucleotide triphosphate hydrolases"/>
    <property type="match status" value="1"/>
</dbReference>
<dbReference type="AlphaFoldDB" id="A0A160TTP8"/>
<dbReference type="InterPro" id="IPR027417">
    <property type="entry name" value="P-loop_NTPase"/>
</dbReference>
<evidence type="ECO:0000313" key="3">
    <source>
        <dbReference type="EMBL" id="CUS50718.1"/>
    </source>
</evidence>
<gene>
    <name evidence="3" type="ORF">MGWOODY_XGa1173</name>
</gene>
<evidence type="ECO:0000256" key="1">
    <source>
        <dbReference type="ARBA" id="ARBA00022741"/>
    </source>
</evidence>
<dbReference type="InterPro" id="IPR005654">
    <property type="entry name" value="ATPase_AFG1-like"/>
</dbReference>
<keyword evidence="2" id="KW-0067">ATP-binding</keyword>
<evidence type="ECO:0000256" key="2">
    <source>
        <dbReference type="ARBA" id="ARBA00022840"/>
    </source>
</evidence>